<dbReference type="PROSITE" id="PS00479">
    <property type="entry name" value="ZF_DAG_PE_1"/>
    <property type="match status" value="1"/>
</dbReference>
<keyword evidence="2" id="KW-0677">Repeat</keyword>
<dbReference type="SMART" id="SM01175">
    <property type="entry name" value="DUF4206"/>
    <property type="match status" value="1"/>
</dbReference>
<evidence type="ECO:0000256" key="2">
    <source>
        <dbReference type="ARBA" id="ARBA00022737"/>
    </source>
</evidence>
<keyword evidence="1" id="KW-0479">Metal-binding</keyword>
<dbReference type="InterPro" id="IPR046349">
    <property type="entry name" value="C1-like_sf"/>
</dbReference>
<evidence type="ECO:0000256" key="3">
    <source>
        <dbReference type="ARBA" id="ARBA00022771"/>
    </source>
</evidence>
<evidence type="ECO:0000313" key="12">
    <source>
        <dbReference type="RefSeq" id="XP_023560936.1"/>
    </source>
</evidence>
<evidence type="ECO:0000259" key="9">
    <source>
        <dbReference type="PROSITE" id="PS50081"/>
    </source>
</evidence>
<proteinExistence type="inferred from homology"/>
<dbReference type="CTD" id="54849"/>
<dbReference type="RefSeq" id="XP_023560936.1">
    <property type="nucleotide sequence ID" value="XM_023705168.1"/>
</dbReference>
<dbReference type="PANTHER" id="PTHR12326:SF3">
    <property type="entry name" value="DIFFERENTIALLY EXPRESSED IN FDCP 8 HOMOLOG"/>
    <property type="match status" value="1"/>
</dbReference>
<dbReference type="InterPro" id="IPR002219">
    <property type="entry name" value="PKC_DAG/PE"/>
</dbReference>
<dbReference type="AlphaFoldDB" id="A0A6P6DLW6"/>
<protein>
    <submittedName>
        <fullName evidence="11 12">Differentially expressed in FDCP 8 homolog isoform X1</fullName>
    </submittedName>
</protein>
<dbReference type="Pfam" id="PF13901">
    <property type="entry name" value="RH_dom"/>
    <property type="match status" value="1"/>
</dbReference>
<evidence type="ECO:0000256" key="6">
    <source>
        <dbReference type="ARBA" id="ARBA00045550"/>
    </source>
</evidence>
<dbReference type="PROSITE" id="PS50081">
    <property type="entry name" value="ZF_DAG_PE_2"/>
    <property type="match status" value="1"/>
</dbReference>
<comment type="function">
    <text evidence="6">Positively regulates lysosome peripheral distribution and ruffled border formation in osteoclasts. Involved in bone resorption.</text>
</comment>
<evidence type="ECO:0000256" key="7">
    <source>
        <dbReference type="ARBA" id="ARBA00065704"/>
    </source>
</evidence>
<dbReference type="SMART" id="SM00109">
    <property type="entry name" value="C1"/>
    <property type="match status" value="1"/>
</dbReference>
<dbReference type="InterPro" id="IPR025258">
    <property type="entry name" value="RH_dom"/>
</dbReference>
<dbReference type="InterPro" id="IPR051366">
    <property type="entry name" value="DEF8"/>
</dbReference>
<evidence type="ECO:0000256" key="4">
    <source>
        <dbReference type="ARBA" id="ARBA00022833"/>
    </source>
</evidence>
<dbReference type="GeneID" id="101561094"/>
<gene>
    <name evidence="11 12 13" type="primary">Def8</name>
</gene>
<comment type="similarity">
    <text evidence="5">Belongs to the DEF8 family.</text>
</comment>
<evidence type="ECO:0000256" key="8">
    <source>
        <dbReference type="SAM" id="MobiDB-lite"/>
    </source>
</evidence>
<dbReference type="GO" id="GO:0008270">
    <property type="term" value="F:zinc ion binding"/>
    <property type="evidence" value="ECO:0007669"/>
    <property type="project" value="UniProtKB-KW"/>
</dbReference>
<evidence type="ECO:0000256" key="5">
    <source>
        <dbReference type="ARBA" id="ARBA00029450"/>
    </source>
</evidence>
<dbReference type="PANTHER" id="PTHR12326">
    <property type="entry name" value="PLECKSTRIN HOMOLOGY DOMAIN CONTAINING PROTEIN"/>
    <property type="match status" value="1"/>
</dbReference>
<feature type="region of interest" description="Disordered" evidence="8">
    <location>
        <begin position="496"/>
        <end position="516"/>
    </location>
</feature>
<reference evidence="11 12" key="1">
    <citation type="submission" date="2025-04" db="UniProtKB">
        <authorList>
            <consortium name="RefSeq"/>
        </authorList>
    </citation>
    <scope>IDENTIFICATION</scope>
</reference>
<feature type="domain" description="Phorbol-ester/DAG-type" evidence="9">
    <location>
        <begin position="138"/>
        <end position="189"/>
    </location>
</feature>
<dbReference type="RefSeq" id="XP_023560935.1">
    <property type="nucleotide sequence ID" value="XM_023705167.1"/>
</dbReference>
<dbReference type="Pfam" id="PF00130">
    <property type="entry name" value="C1_1"/>
    <property type="match status" value="1"/>
</dbReference>
<organism evidence="10 12">
    <name type="scientific">Octodon degus</name>
    <name type="common">Degu</name>
    <name type="synonym">Sciurus degus</name>
    <dbReference type="NCBI Taxonomy" id="10160"/>
    <lineage>
        <taxon>Eukaryota</taxon>
        <taxon>Metazoa</taxon>
        <taxon>Chordata</taxon>
        <taxon>Craniata</taxon>
        <taxon>Vertebrata</taxon>
        <taxon>Euteleostomi</taxon>
        <taxon>Mammalia</taxon>
        <taxon>Eutheria</taxon>
        <taxon>Euarchontoglires</taxon>
        <taxon>Glires</taxon>
        <taxon>Rodentia</taxon>
        <taxon>Hystricomorpha</taxon>
        <taxon>Octodontidae</taxon>
        <taxon>Octodon</taxon>
    </lineage>
</organism>
<sequence length="516" mass="58490">MEYDEKLARFRQAHLNPFNKQPGPGQHEQGAGQEVLDAGPEETPPELPAGEPEFRCSERMMDLGLSEDHFSRPVGLFLASDVQQLRQAIEECKQVILELPEQSERQKDAVVRLIHLRLKLQELKDPNEDEPNIRVLLEHRFYKEKSKSVKQTCDKCNTLIWGLIQTWYTCTGCYYRCHSKCLDLIAKPCVSSKVSHQAEYELNICPETGLDSQDYRCAECRVPISLRGVPSEARQCDYTGQYYCSHCHWNDLAVIPARVVHNWDFEPRKVSRCSMRYLALMVSRPVLRLREINPLLFNYVEELVEIRKLRQDILLMKPYFITCKEAMEARLLLQLQDRQHFVENDEMYSIQDLLDVHLGRLGCSLTEIHTLFAKHIKLDCEGLLLRQLDHVPQVCPAQLEEAVCLPGAWSRRECLGCCWKCQAPLSSGMHWLALPRKGHSAAETPGVHPTDRGGTAVPIRTDVVGAPAGTWGGCIWLVPMCATLWGCDVATVNPPGERELGESPGREGGPLASLTA</sequence>
<dbReference type="Proteomes" id="UP000515203">
    <property type="component" value="Unplaced"/>
</dbReference>
<keyword evidence="10" id="KW-1185">Reference proteome</keyword>
<evidence type="ECO:0000313" key="11">
    <source>
        <dbReference type="RefSeq" id="XP_023560935.1"/>
    </source>
</evidence>
<dbReference type="CDD" id="cd20819">
    <property type="entry name" value="C1_DEF8"/>
    <property type="match status" value="1"/>
</dbReference>
<dbReference type="Gene3D" id="3.30.60.20">
    <property type="match status" value="1"/>
</dbReference>
<dbReference type="RefSeq" id="XP_023560937.1">
    <property type="nucleotide sequence ID" value="XM_023705169.1"/>
</dbReference>
<feature type="compositionally biased region" description="Basic and acidic residues" evidence="8">
    <location>
        <begin position="496"/>
        <end position="505"/>
    </location>
</feature>
<keyword evidence="4" id="KW-0862">Zinc</keyword>
<dbReference type="SUPFAM" id="SSF57889">
    <property type="entry name" value="Cysteine-rich domain"/>
    <property type="match status" value="1"/>
</dbReference>
<evidence type="ECO:0000256" key="1">
    <source>
        <dbReference type="ARBA" id="ARBA00022723"/>
    </source>
</evidence>
<name>A0A6P6DLW6_OCTDE</name>
<keyword evidence="3" id="KW-0863">Zinc-finger</keyword>
<comment type="subunit">
    <text evidence="7">Interacts (via C-terminus) with PLEKHM1; this interaction is weak but increased in a RAB7A-dependent manner.</text>
</comment>
<evidence type="ECO:0000313" key="13">
    <source>
        <dbReference type="RefSeq" id="XP_023560937.1"/>
    </source>
</evidence>
<dbReference type="OrthoDB" id="1918044at2759"/>
<accession>A0A6P6DLW6</accession>
<feature type="region of interest" description="Disordered" evidence="8">
    <location>
        <begin position="14"/>
        <end position="52"/>
    </location>
</feature>
<evidence type="ECO:0000313" key="10">
    <source>
        <dbReference type="Proteomes" id="UP000515203"/>
    </source>
</evidence>
<dbReference type="InterPro" id="IPR047983">
    <property type="entry name" value="DEF8_C1"/>
</dbReference>
<dbReference type="FunFam" id="3.30.60.20:FF:000042">
    <property type="entry name" value="differentially expressed in FDCP 8 homolog isoform X2"/>
    <property type="match status" value="1"/>
</dbReference>